<dbReference type="Proteomes" id="UP001557485">
    <property type="component" value="Unassembled WGS sequence"/>
</dbReference>
<protein>
    <submittedName>
        <fullName evidence="2">Acyl-CoA thioesterase</fullName>
        <ecNumber evidence="2">3.1.2.-</ecNumber>
    </submittedName>
</protein>
<dbReference type="Pfam" id="PF13279">
    <property type="entry name" value="4HBT_2"/>
    <property type="match status" value="1"/>
</dbReference>
<reference evidence="2 3" key="1">
    <citation type="journal article" date="2011" name="Int. J. Syst. Evol. Microbiol.">
        <title>Zhongshania antarctica gen. nov., sp. nov. and Zhongshania guokunii sp. nov., gammaproteobacteria respectively isolated from coastal attached (fast) ice and surface seawater of the Antarctic.</title>
        <authorList>
            <person name="Li H.J."/>
            <person name="Zhang X.Y."/>
            <person name="Chen C.X."/>
            <person name="Zhang Y.J."/>
            <person name="Gao Z.M."/>
            <person name="Yu Y."/>
            <person name="Chen X.L."/>
            <person name="Chen B."/>
            <person name="Zhang Y.Z."/>
        </authorList>
    </citation>
    <scope>NUCLEOTIDE SEQUENCE [LARGE SCALE GENOMIC DNA]</scope>
    <source>
        <strain evidence="2 3">ZS6-22T</strain>
    </source>
</reference>
<dbReference type="SUPFAM" id="SSF54637">
    <property type="entry name" value="Thioesterase/thiol ester dehydrase-isomerase"/>
    <property type="match status" value="1"/>
</dbReference>
<dbReference type="EC" id="3.1.2.-" evidence="2"/>
<evidence type="ECO:0000256" key="1">
    <source>
        <dbReference type="ARBA" id="ARBA00022801"/>
    </source>
</evidence>
<sequence length="154" mass="17374">MAHAYDWDYPSPFTLDFSVDASHIDGIGHVNNAVYVDWCQQAGWGHSLALGLNLDNYRDLDAAMVIRRADYDYILSAYAGEECVMGTWLTGNDGKLTMERHFQLLRKADGKSLLRGNWQLVCIRMSNGKPRRMPPEFNSRYGDAVIATQTSHSV</sequence>
<keyword evidence="1 2" id="KW-0378">Hydrolase</keyword>
<dbReference type="PANTHER" id="PTHR31793:SF37">
    <property type="entry name" value="ACYL-COA THIOESTER HYDROLASE YBGC"/>
    <property type="match status" value="1"/>
</dbReference>
<gene>
    <name evidence="2" type="ORF">AB4876_14410</name>
</gene>
<dbReference type="GO" id="GO:0016787">
    <property type="term" value="F:hydrolase activity"/>
    <property type="evidence" value="ECO:0007669"/>
    <property type="project" value="UniProtKB-KW"/>
</dbReference>
<evidence type="ECO:0000313" key="2">
    <source>
        <dbReference type="EMBL" id="MEX1670110.1"/>
    </source>
</evidence>
<accession>A0ABV3U830</accession>
<comment type="caution">
    <text evidence="2">The sequence shown here is derived from an EMBL/GenBank/DDBJ whole genome shotgun (WGS) entry which is preliminary data.</text>
</comment>
<dbReference type="InterPro" id="IPR029069">
    <property type="entry name" value="HotDog_dom_sf"/>
</dbReference>
<dbReference type="Gene3D" id="3.10.129.10">
    <property type="entry name" value="Hotdog Thioesterase"/>
    <property type="match status" value="1"/>
</dbReference>
<dbReference type="EMBL" id="JBFRYA010000013">
    <property type="protein sequence ID" value="MEX1670110.1"/>
    <property type="molecule type" value="Genomic_DNA"/>
</dbReference>
<keyword evidence="3" id="KW-1185">Reference proteome</keyword>
<organism evidence="2 3">
    <name type="scientific">Zhongshania guokunii</name>
    <dbReference type="NCBI Taxonomy" id="641783"/>
    <lineage>
        <taxon>Bacteria</taxon>
        <taxon>Pseudomonadati</taxon>
        <taxon>Pseudomonadota</taxon>
        <taxon>Gammaproteobacteria</taxon>
        <taxon>Cellvibrionales</taxon>
        <taxon>Spongiibacteraceae</taxon>
        <taxon>Zhongshania</taxon>
    </lineage>
</organism>
<name>A0ABV3U830_9GAMM</name>
<proteinExistence type="predicted"/>
<dbReference type="CDD" id="cd00586">
    <property type="entry name" value="4HBT"/>
    <property type="match status" value="1"/>
</dbReference>
<dbReference type="RefSeq" id="WP_368382477.1">
    <property type="nucleotide sequence ID" value="NZ_JBFRYA010000013.1"/>
</dbReference>
<dbReference type="InterPro" id="IPR050563">
    <property type="entry name" value="4-hydroxybenzoyl-CoA_TE"/>
</dbReference>
<dbReference type="PANTHER" id="PTHR31793">
    <property type="entry name" value="4-HYDROXYBENZOYL-COA THIOESTERASE FAMILY MEMBER"/>
    <property type="match status" value="1"/>
</dbReference>
<evidence type="ECO:0000313" key="3">
    <source>
        <dbReference type="Proteomes" id="UP001557485"/>
    </source>
</evidence>